<sequence>MAARRQTSTRRQQDSTGRSRRQTYVYGNTVRQPAEAPSRREPARRAKPVKPVREPSRQVRKNRNRALRLNPAYVSFLAIAALCAVFVCVQYLQLQTTIQNRSESITTLQEELAGLTEQNNTQYNAVLDSVNLEDIRNRAMNEMGMVYASQGQVVEYESPSGDSLEQLQDIPKDGILAQSANTAD</sequence>
<evidence type="ECO:0000313" key="4">
    <source>
        <dbReference type="Proteomes" id="UP000184301"/>
    </source>
</evidence>
<keyword evidence="2" id="KW-0812">Transmembrane</keyword>
<proteinExistence type="predicted"/>
<dbReference type="RefSeq" id="WP_073104317.1">
    <property type="nucleotide sequence ID" value="NZ_FQZY01000007.1"/>
</dbReference>
<gene>
    <name evidence="3" type="ORF">SAMN02745243_00394</name>
</gene>
<evidence type="ECO:0000256" key="2">
    <source>
        <dbReference type="SAM" id="Phobius"/>
    </source>
</evidence>
<reference evidence="3 4" key="1">
    <citation type="submission" date="2016-11" db="EMBL/GenBank/DDBJ databases">
        <authorList>
            <person name="Jaros S."/>
            <person name="Januszkiewicz K."/>
            <person name="Wedrychowicz H."/>
        </authorList>
    </citation>
    <scope>NUCLEOTIDE SEQUENCE [LARGE SCALE GENOMIC DNA]</scope>
    <source>
        <strain evidence="3 4">DSM 15480</strain>
    </source>
</reference>
<organism evidence="3 4">
    <name type="scientific">Hespellia stercorisuis DSM 15480</name>
    <dbReference type="NCBI Taxonomy" id="1121950"/>
    <lineage>
        <taxon>Bacteria</taxon>
        <taxon>Bacillati</taxon>
        <taxon>Bacillota</taxon>
        <taxon>Clostridia</taxon>
        <taxon>Lachnospirales</taxon>
        <taxon>Lachnospiraceae</taxon>
        <taxon>Hespellia</taxon>
    </lineage>
</organism>
<evidence type="ECO:0000256" key="1">
    <source>
        <dbReference type="SAM" id="MobiDB-lite"/>
    </source>
</evidence>
<protein>
    <recommendedName>
        <fullName evidence="5">Cell division protein FtsL</fullName>
    </recommendedName>
</protein>
<evidence type="ECO:0008006" key="5">
    <source>
        <dbReference type="Google" id="ProtNLM"/>
    </source>
</evidence>
<name>A0A1M6ILJ9_9FIRM</name>
<evidence type="ECO:0000313" key="3">
    <source>
        <dbReference type="EMBL" id="SHJ35382.1"/>
    </source>
</evidence>
<keyword evidence="2" id="KW-1133">Transmembrane helix</keyword>
<feature type="compositionally biased region" description="Low complexity" evidence="1">
    <location>
        <begin position="1"/>
        <end position="16"/>
    </location>
</feature>
<accession>A0A1M6ILJ9</accession>
<feature type="transmembrane region" description="Helical" evidence="2">
    <location>
        <begin position="70"/>
        <end position="92"/>
    </location>
</feature>
<feature type="region of interest" description="Disordered" evidence="1">
    <location>
        <begin position="1"/>
        <end position="62"/>
    </location>
</feature>
<keyword evidence="4" id="KW-1185">Reference proteome</keyword>
<dbReference type="EMBL" id="FQZY01000007">
    <property type="protein sequence ID" value="SHJ35382.1"/>
    <property type="molecule type" value="Genomic_DNA"/>
</dbReference>
<dbReference type="AlphaFoldDB" id="A0A1M6ILJ9"/>
<feature type="region of interest" description="Disordered" evidence="1">
    <location>
        <begin position="158"/>
        <end position="184"/>
    </location>
</feature>
<dbReference type="STRING" id="1121950.SAMN02745243_00394"/>
<dbReference type="OrthoDB" id="2051525at2"/>
<keyword evidence="2" id="KW-0472">Membrane</keyword>
<dbReference type="Proteomes" id="UP000184301">
    <property type="component" value="Unassembled WGS sequence"/>
</dbReference>